<protein>
    <submittedName>
        <fullName evidence="1">Uncharacterized protein</fullName>
    </submittedName>
</protein>
<organism evidence="1 2">
    <name type="scientific">Choristoneura fumiferana</name>
    <name type="common">Spruce budworm moth</name>
    <name type="synonym">Archips fumiferana</name>
    <dbReference type="NCBI Taxonomy" id="7141"/>
    <lineage>
        <taxon>Eukaryota</taxon>
        <taxon>Metazoa</taxon>
        <taxon>Ecdysozoa</taxon>
        <taxon>Arthropoda</taxon>
        <taxon>Hexapoda</taxon>
        <taxon>Insecta</taxon>
        <taxon>Pterygota</taxon>
        <taxon>Neoptera</taxon>
        <taxon>Endopterygota</taxon>
        <taxon>Lepidoptera</taxon>
        <taxon>Glossata</taxon>
        <taxon>Ditrysia</taxon>
        <taxon>Tortricoidea</taxon>
        <taxon>Tortricidae</taxon>
        <taxon>Tortricinae</taxon>
        <taxon>Choristoneura</taxon>
    </lineage>
</organism>
<gene>
    <name evidence="1" type="ORF">MSG28_014094</name>
</gene>
<comment type="caution">
    <text evidence="1">The sequence shown here is derived from an EMBL/GenBank/DDBJ whole genome shotgun (WGS) entry which is preliminary data.</text>
</comment>
<evidence type="ECO:0000313" key="2">
    <source>
        <dbReference type="Proteomes" id="UP001064048"/>
    </source>
</evidence>
<proteinExistence type="predicted"/>
<accession>A0ACC0JFS9</accession>
<reference evidence="1 2" key="1">
    <citation type="journal article" date="2022" name="Genome Biol. Evol.">
        <title>The Spruce Budworm Genome: Reconstructing the Evolutionary History of Antifreeze Proteins.</title>
        <authorList>
            <person name="Beliveau C."/>
            <person name="Gagne P."/>
            <person name="Picq S."/>
            <person name="Vernygora O."/>
            <person name="Keeling C.I."/>
            <person name="Pinkney K."/>
            <person name="Doucet D."/>
            <person name="Wen F."/>
            <person name="Johnston J.S."/>
            <person name="Maaroufi H."/>
            <person name="Boyle B."/>
            <person name="Laroche J."/>
            <person name="Dewar K."/>
            <person name="Juretic N."/>
            <person name="Blackburn G."/>
            <person name="Nisole A."/>
            <person name="Brunet B."/>
            <person name="Brandao M."/>
            <person name="Lumley L."/>
            <person name="Duan J."/>
            <person name="Quan G."/>
            <person name="Lucarotti C.J."/>
            <person name="Roe A.D."/>
            <person name="Sperling F.A.H."/>
            <person name="Levesque R.C."/>
            <person name="Cusson M."/>
        </authorList>
    </citation>
    <scope>NUCLEOTIDE SEQUENCE [LARGE SCALE GENOMIC DNA]</scope>
    <source>
        <strain evidence="1">Glfc:IPQL:Cfum</strain>
    </source>
</reference>
<keyword evidence="2" id="KW-1185">Reference proteome</keyword>
<name>A0ACC0JFS9_CHOFU</name>
<evidence type="ECO:0000313" key="1">
    <source>
        <dbReference type="EMBL" id="KAI8423006.1"/>
    </source>
</evidence>
<dbReference type="Proteomes" id="UP001064048">
    <property type="component" value="Chromosome 25"/>
</dbReference>
<sequence>MSRHPSRERNNVTENPDALAVIREEQLTPIDSNTNVDTVSKSSAGSKSKHMNKTGACPTTCSCQEKGGVKFGAAEVEEMLKEKEAKLRAEFAQQLEQEEKSMRERFDFILQNEQVRTSHMLREAHRERQEKVQALQAQLECKNMAGLMYVMCSERRKSKLEKLRMANEQVGLLMIRDHHRPYTPATPGVLQMRCQPRGLRWDTSSASNFTGCLTLHAETQQYKHCCFTAGLASKMVVAIRADLAQEYTNYIHALQSILSDGQSLILHLSRGYKTAAKVDQEWRDKMKVVIKEFQEYVYHFAGGSPDTNQYIFDIPALLKTQTPVEDNPNEDPCDCNEDNEFAGPEGPEREKTWWERLEGEGRPFVMFGDMSEFKPPQRREVLGTIKAAKTAPPKWKEYVFNEMFLKDTCPNADSIKEEYPKRLPVDKWECRGQKTPEDHSPIDEKDIHSRESSFRRYTTTSMEMRAAMGSILRMITASNYACGGQHTTSNRANLLAARDSMEIASTTRLREKHRESINTANKCISISFGGMQTLHDGGSKDENEEQTAGEDSEMLISPKSLHQDSMRVINGHVPDVDHTINYEKTCPMDKCQRLQVDSFLRSLPAYMRASPFTHFEHTFEDYETCSPVAVLSNALALAIAFTIFYPHLTPCEREKRSLHQDSMRVINGHVPDVDHTINYEKTCPMDKCQRLQVDSFLRSLPAYMRASPFTHFEHTFEDYETCSPDQLEILKQRLEDKKTKGLPATELEVNLLDEWAPDVEGVGVQTSEMSVSDLPPCTCNAPSPTPATSVGRVFNVEDLIPVKEAMDEIHRECFYDNRIEFDRFKVIGQENSDSM</sequence>
<dbReference type="EMBL" id="CM046125">
    <property type="protein sequence ID" value="KAI8423006.1"/>
    <property type="molecule type" value="Genomic_DNA"/>
</dbReference>